<feature type="region of interest" description="Disordered" evidence="1">
    <location>
        <begin position="161"/>
        <end position="235"/>
    </location>
</feature>
<proteinExistence type="predicted"/>
<keyword evidence="3" id="KW-1185">Reference proteome</keyword>
<sequence>MMCQINHILCVNLFRSYFPGELDTESNSDDSEEESKIMSQVFWNNIEEENVCEKVSSQLENETAKLSDSQVDGGTEIFQRVGGETEISHFYDKNLKKALPVNVPEPNSNVPNQMVHNSYQQGQTFHQMHANHRHPSGPSYPNKHMHIPRNTINTSKGELENIHGRPSHCVSNVDGSKRSQFSHSVPFQESVSSLGQHKNAKSKRKEGSNISAASVESSEAIRTTKTHKDADDDDMNTDILKKACEFIDLDIGSIEVEDESSLSYEVHSNSVKGFQYKPTVEDESEHINNKSSASDPINVRKNFIQEKFNSISRSSLTSEKVSQSTKNSSSSKEITESSSSSKGNEKTDSASSSNCNIIYKRVEDRRFRFCLINKTRIF</sequence>
<comment type="caution">
    <text evidence="2">The sequence shown here is derived from an EMBL/GenBank/DDBJ whole genome shotgun (WGS) entry which is preliminary data.</text>
</comment>
<gene>
    <name evidence="2" type="ORF">Anas_02876</name>
</gene>
<dbReference type="EMBL" id="SEYY01000951">
    <property type="protein sequence ID" value="KAB7506186.1"/>
    <property type="molecule type" value="Genomic_DNA"/>
</dbReference>
<feature type="compositionally biased region" description="Polar residues" evidence="1">
    <location>
        <begin position="169"/>
        <end position="196"/>
    </location>
</feature>
<accession>A0A5N5THU7</accession>
<evidence type="ECO:0000313" key="2">
    <source>
        <dbReference type="EMBL" id="KAB7506186.1"/>
    </source>
</evidence>
<evidence type="ECO:0000256" key="1">
    <source>
        <dbReference type="SAM" id="MobiDB-lite"/>
    </source>
</evidence>
<dbReference type="AlphaFoldDB" id="A0A5N5THU7"/>
<feature type="region of interest" description="Disordered" evidence="1">
    <location>
        <begin position="315"/>
        <end position="352"/>
    </location>
</feature>
<feature type="compositionally biased region" description="Low complexity" evidence="1">
    <location>
        <begin position="208"/>
        <end position="223"/>
    </location>
</feature>
<evidence type="ECO:0000313" key="3">
    <source>
        <dbReference type="Proteomes" id="UP000326759"/>
    </source>
</evidence>
<organism evidence="2 3">
    <name type="scientific">Armadillidium nasatum</name>
    <dbReference type="NCBI Taxonomy" id="96803"/>
    <lineage>
        <taxon>Eukaryota</taxon>
        <taxon>Metazoa</taxon>
        <taxon>Ecdysozoa</taxon>
        <taxon>Arthropoda</taxon>
        <taxon>Crustacea</taxon>
        <taxon>Multicrustacea</taxon>
        <taxon>Malacostraca</taxon>
        <taxon>Eumalacostraca</taxon>
        <taxon>Peracarida</taxon>
        <taxon>Isopoda</taxon>
        <taxon>Oniscidea</taxon>
        <taxon>Crinocheta</taxon>
        <taxon>Armadillidiidae</taxon>
        <taxon>Armadillidium</taxon>
    </lineage>
</organism>
<protein>
    <submittedName>
        <fullName evidence="2">Uncharacterized protein</fullName>
    </submittedName>
</protein>
<feature type="compositionally biased region" description="Low complexity" evidence="1">
    <location>
        <begin position="318"/>
        <end position="342"/>
    </location>
</feature>
<dbReference type="Proteomes" id="UP000326759">
    <property type="component" value="Unassembled WGS sequence"/>
</dbReference>
<reference evidence="2 3" key="1">
    <citation type="journal article" date="2019" name="PLoS Biol.">
        <title>Sex chromosomes control vertical transmission of feminizing Wolbachia symbionts in an isopod.</title>
        <authorList>
            <person name="Becking T."/>
            <person name="Chebbi M.A."/>
            <person name="Giraud I."/>
            <person name="Moumen B."/>
            <person name="Laverre T."/>
            <person name="Caubet Y."/>
            <person name="Peccoud J."/>
            <person name="Gilbert C."/>
            <person name="Cordaux R."/>
        </authorList>
    </citation>
    <scope>NUCLEOTIDE SEQUENCE [LARGE SCALE GENOMIC DNA]</scope>
    <source>
        <strain evidence="2">ANa2</strain>
        <tissue evidence="2">Whole body excluding digestive tract and cuticle</tissue>
    </source>
</reference>
<name>A0A5N5THU7_9CRUS</name>